<sequence length="123" mass="13101">MGHTSHDPRGSSHLCSFHLLLSLLLLPSSAPLSGRPPITPSPLRPIVPSSLHLTNRPIVASSNNRSIVASSNNRFIIASSSLRLIIAPSSVCLSKQGLHRQRTEAVQDTGNNSGTAVRVDHSE</sequence>
<proteinExistence type="predicted"/>
<feature type="signal peptide" evidence="2">
    <location>
        <begin position="1"/>
        <end position="34"/>
    </location>
</feature>
<protein>
    <submittedName>
        <fullName evidence="3">Uncharacterized protein</fullName>
    </submittedName>
</protein>
<organism evidence="3 4">
    <name type="scientific">Coniochaeta ligniaria NRRL 30616</name>
    <dbReference type="NCBI Taxonomy" id="1408157"/>
    <lineage>
        <taxon>Eukaryota</taxon>
        <taxon>Fungi</taxon>
        <taxon>Dikarya</taxon>
        <taxon>Ascomycota</taxon>
        <taxon>Pezizomycotina</taxon>
        <taxon>Sordariomycetes</taxon>
        <taxon>Sordariomycetidae</taxon>
        <taxon>Coniochaetales</taxon>
        <taxon>Coniochaetaceae</taxon>
        <taxon>Coniochaeta</taxon>
    </lineage>
</organism>
<evidence type="ECO:0000313" key="4">
    <source>
        <dbReference type="Proteomes" id="UP000182658"/>
    </source>
</evidence>
<evidence type="ECO:0000256" key="2">
    <source>
        <dbReference type="SAM" id="SignalP"/>
    </source>
</evidence>
<evidence type="ECO:0000256" key="1">
    <source>
        <dbReference type="SAM" id="MobiDB-lite"/>
    </source>
</evidence>
<dbReference type="EMBL" id="KV875099">
    <property type="protein sequence ID" value="OIW27658.1"/>
    <property type="molecule type" value="Genomic_DNA"/>
</dbReference>
<accession>A0A1J7JJ41</accession>
<keyword evidence="2" id="KW-0732">Signal</keyword>
<evidence type="ECO:0000313" key="3">
    <source>
        <dbReference type="EMBL" id="OIW27658.1"/>
    </source>
</evidence>
<dbReference type="AlphaFoldDB" id="A0A1J7JJ41"/>
<feature type="region of interest" description="Disordered" evidence="1">
    <location>
        <begin position="103"/>
        <end position="123"/>
    </location>
</feature>
<feature type="chain" id="PRO_5012814598" evidence="2">
    <location>
        <begin position="35"/>
        <end position="123"/>
    </location>
</feature>
<keyword evidence="4" id="KW-1185">Reference proteome</keyword>
<dbReference type="InParanoid" id="A0A1J7JJ41"/>
<reference evidence="3 4" key="1">
    <citation type="submission" date="2016-10" db="EMBL/GenBank/DDBJ databases">
        <title>Draft genome sequence of Coniochaeta ligniaria NRRL30616, a lignocellulolytic fungus for bioabatement of inhibitors in plant biomass hydrolysates.</title>
        <authorList>
            <consortium name="DOE Joint Genome Institute"/>
            <person name="Jimenez D.J."/>
            <person name="Hector R.E."/>
            <person name="Riley R."/>
            <person name="Sun H."/>
            <person name="Grigoriev I.V."/>
            <person name="Van Elsas J.D."/>
            <person name="Nichols N.N."/>
        </authorList>
    </citation>
    <scope>NUCLEOTIDE SEQUENCE [LARGE SCALE GENOMIC DNA]</scope>
    <source>
        <strain evidence="3 4">NRRL 30616</strain>
    </source>
</reference>
<dbReference type="Proteomes" id="UP000182658">
    <property type="component" value="Unassembled WGS sequence"/>
</dbReference>
<feature type="compositionally biased region" description="Polar residues" evidence="1">
    <location>
        <begin position="104"/>
        <end position="115"/>
    </location>
</feature>
<gene>
    <name evidence="3" type="ORF">CONLIGDRAFT_634008</name>
</gene>
<name>A0A1J7JJ41_9PEZI</name>